<dbReference type="RefSeq" id="WP_092347325.1">
    <property type="nucleotide sequence ID" value="NZ_FNQN01000005.1"/>
</dbReference>
<dbReference type="AlphaFoldDB" id="A0A1H4ALW9"/>
<evidence type="ECO:0000313" key="1">
    <source>
        <dbReference type="EMBL" id="SEA36930.1"/>
    </source>
</evidence>
<gene>
    <name evidence="1" type="ORF">SAMN05660420_01898</name>
</gene>
<name>A0A1H4ALW9_9BACT</name>
<evidence type="ECO:0000313" key="2">
    <source>
        <dbReference type="Proteomes" id="UP000199409"/>
    </source>
</evidence>
<organism evidence="1 2">
    <name type="scientific">Desulfuromusa kysingii</name>
    <dbReference type="NCBI Taxonomy" id="37625"/>
    <lineage>
        <taxon>Bacteria</taxon>
        <taxon>Pseudomonadati</taxon>
        <taxon>Thermodesulfobacteriota</taxon>
        <taxon>Desulfuromonadia</taxon>
        <taxon>Desulfuromonadales</taxon>
        <taxon>Geopsychrobacteraceae</taxon>
        <taxon>Desulfuromusa</taxon>
    </lineage>
</organism>
<sequence>MKYDFDFSQRPDYILIKTGGFDVVEDFYNLLKDLFASPNWTQGTALIIDHRYLDLKVLTLKQIKMIFSILEFHADQLAETKCAFIIDLKGAALVNDLLNRMDQTSTIAVKFFTDPQSAKQWLSD</sequence>
<evidence type="ECO:0008006" key="3">
    <source>
        <dbReference type="Google" id="ProtNLM"/>
    </source>
</evidence>
<keyword evidence="2" id="KW-1185">Reference proteome</keyword>
<dbReference type="Proteomes" id="UP000199409">
    <property type="component" value="Unassembled WGS sequence"/>
</dbReference>
<reference evidence="1 2" key="1">
    <citation type="submission" date="2016-10" db="EMBL/GenBank/DDBJ databases">
        <authorList>
            <person name="de Groot N.N."/>
        </authorList>
    </citation>
    <scope>NUCLEOTIDE SEQUENCE [LARGE SCALE GENOMIC DNA]</scope>
    <source>
        <strain evidence="1 2">DSM 7343</strain>
    </source>
</reference>
<dbReference type="EMBL" id="FNQN01000005">
    <property type="protein sequence ID" value="SEA36930.1"/>
    <property type="molecule type" value="Genomic_DNA"/>
</dbReference>
<protein>
    <recommendedName>
        <fullName evidence="3">SpoIIAA-like</fullName>
    </recommendedName>
</protein>
<dbReference type="OrthoDB" id="9907708at2"/>
<proteinExistence type="predicted"/>
<accession>A0A1H4ALW9</accession>